<dbReference type="CDD" id="cd06261">
    <property type="entry name" value="TM_PBP2"/>
    <property type="match status" value="1"/>
</dbReference>
<dbReference type="InterPro" id="IPR035906">
    <property type="entry name" value="MetI-like_sf"/>
</dbReference>
<keyword evidence="5 7" id="KW-1133">Transmembrane helix</keyword>
<keyword evidence="10" id="KW-1185">Reference proteome</keyword>
<evidence type="ECO:0000313" key="9">
    <source>
        <dbReference type="EMBL" id="RKQ92512.1"/>
    </source>
</evidence>
<dbReference type="EMBL" id="RBIL01000001">
    <property type="protein sequence ID" value="RKQ92512.1"/>
    <property type="molecule type" value="Genomic_DNA"/>
</dbReference>
<dbReference type="Gene3D" id="1.10.3720.10">
    <property type="entry name" value="MetI-like"/>
    <property type="match status" value="1"/>
</dbReference>
<dbReference type="Pfam" id="PF00528">
    <property type="entry name" value="BPD_transp_1"/>
    <property type="match status" value="1"/>
</dbReference>
<evidence type="ECO:0000256" key="5">
    <source>
        <dbReference type="ARBA" id="ARBA00022989"/>
    </source>
</evidence>
<comment type="caution">
    <text evidence="9">The sequence shown here is derived from an EMBL/GenBank/DDBJ whole genome shotgun (WGS) entry which is preliminary data.</text>
</comment>
<proteinExistence type="inferred from homology"/>
<evidence type="ECO:0000259" key="8">
    <source>
        <dbReference type="PROSITE" id="PS50928"/>
    </source>
</evidence>
<evidence type="ECO:0000256" key="1">
    <source>
        <dbReference type="ARBA" id="ARBA00004651"/>
    </source>
</evidence>
<keyword evidence="2 7" id="KW-0813">Transport</keyword>
<dbReference type="PROSITE" id="PS51257">
    <property type="entry name" value="PROKAR_LIPOPROTEIN"/>
    <property type="match status" value="1"/>
</dbReference>
<dbReference type="OrthoDB" id="147639at2"/>
<name>A0A660LBW4_9ACTN</name>
<feature type="transmembrane region" description="Helical" evidence="7">
    <location>
        <begin position="138"/>
        <end position="162"/>
    </location>
</feature>
<evidence type="ECO:0000313" key="10">
    <source>
        <dbReference type="Proteomes" id="UP000278962"/>
    </source>
</evidence>
<dbReference type="RefSeq" id="WP_121250205.1">
    <property type="nucleotide sequence ID" value="NZ_RBIL01000001.1"/>
</dbReference>
<dbReference type="PROSITE" id="PS50928">
    <property type="entry name" value="ABC_TM1"/>
    <property type="match status" value="1"/>
</dbReference>
<evidence type="ECO:0000256" key="3">
    <source>
        <dbReference type="ARBA" id="ARBA00022475"/>
    </source>
</evidence>
<evidence type="ECO:0000256" key="4">
    <source>
        <dbReference type="ARBA" id="ARBA00022692"/>
    </source>
</evidence>
<dbReference type="PANTHER" id="PTHR43163:SF6">
    <property type="entry name" value="DIPEPTIDE TRANSPORT SYSTEM PERMEASE PROTEIN DPPB-RELATED"/>
    <property type="match status" value="1"/>
</dbReference>
<dbReference type="Pfam" id="PF19300">
    <property type="entry name" value="BPD_transp_1_N"/>
    <property type="match status" value="1"/>
</dbReference>
<feature type="transmembrane region" description="Helical" evidence="7">
    <location>
        <begin position="244"/>
        <end position="266"/>
    </location>
</feature>
<feature type="transmembrane region" description="Helical" evidence="7">
    <location>
        <begin position="296"/>
        <end position="317"/>
    </location>
</feature>
<evidence type="ECO:0000256" key="6">
    <source>
        <dbReference type="ARBA" id="ARBA00023136"/>
    </source>
</evidence>
<gene>
    <name evidence="9" type="ORF">C8N24_2362</name>
</gene>
<feature type="transmembrane region" description="Helical" evidence="7">
    <location>
        <begin position="104"/>
        <end position="126"/>
    </location>
</feature>
<evidence type="ECO:0000256" key="2">
    <source>
        <dbReference type="ARBA" id="ARBA00022448"/>
    </source>
</evidence>
<feature type="transmembrane region" description="Helical" evidence="7">
    <location>
        <begin position="192"/>
        <end position="210"/>
    </location>
</feature>
<dbReference type="Proteomes" id="UP000278962">
    <property type="component" value="Unassembled WGS sequence"/>
</dbReference>
<keyword evidence="3" id="KW-1003">Cell membrane</keyword>
<accession>A0A660LBW4</accession>
<dbReference type="GO" id="GO:0005886">
    <property type="term" value="C:plasma membrane"/>
    <property type="evidence" value="ECO:0007669"/>
    <property type="project" value="UniProtKB-SubCell"/>
</dbReference>
<dbReference type="GO" id="GO:0055085">
    <property type="term" value="P:transmembrane transport"/>
    <property type="evidence" value="ECO:0007669"/>
    <property type="project" value="InterPro"/>
</dbReference>
<dbReference type="AlphaFoldDB" id="A0A660LBW4"/>
<dbReference type="PANTHER" id="PTHR43163">
    <property type="entry name" value="DIPEPTIDE TRANSPORT SYSTEM PERMEASE PROTEIN DPPB-RELATED"/>
    <property type="match status" value="1"/>
</dbReference>
<feature type="domain" description="ABC transmembrane type-1" evidence="8">
    <location>
        <begin position="102"/>
        <end position="314"/>
    </location>
</feature>
<keyword evidence="4 7" id="KW-0812">Transmembrane</keyword>
<sequence>MAAYIARRLLWVVFLLFTISCITFVIFSVLPSGDPAVARAGKSPSPQLVETIRVQLGLDKSKPEQFINYIGDILPFVGGNGVNFGFSFQNNTEVLPEILERLPVTIFLATGAVLLWLAIGIPIGVLSAIKTGSWMDRLAMGIALLFISAPVYFLGLVAITLFSDDIGVWPILPGNSAYGEATTFAGKAEALIMPWCVLAAAFAAIYARFLRGNLIDTLQEDYIRTARAKGLSERRVIFRHGVRAAITPIVTLLGLDIGILLGGAILTETVFNVPGIGRYAYNAISVSDLPVIQGTVLFGAFFIVMMSLIVDILYAFIDPRVRY</sequence>
<comment type="subcellular location">
    <subcellularLocation>
        <location evidence="1 7">Cell membrane</location>
        <topology evidence="1 7">Multi-pass membrane protein</topology>
    </subcellularLocation>
</comment>
<comment type="similarity">
    <text evidence="7">Belongs to the binding-protein-dependent transport system permease family.</text>
</comment>
<reference evidence="9 10" key="1">
    <citation type="submission" date="2018-10" db="EMBL/GenBank/DDBJ databases">
        <title>Genomic Encyclopedia of Archaeal and Bacterial Type Strains, Phase II (KMG-II): from individual species to whole genera.</title>
        <authorList>
            <person name="Goeker M."/>
        </authorList>
    </citation>
    <scope>NUCLEOTIDE SEQUENCE [LARGE SCALE GENOMIC DNA]</scope>
    <source>
        <strain evidence="9 10">DSM 14954</strain>
    </source>
</reference>
<evidence type="ECO:0000256" key="7">
    <source>
        <dbReference type="RuleBase" id="RU363032"/>
    </source>
</evidence>
<dbReference type="InterPro" id="IPR000515">
    <property type="entry name" value="MetI-like"/>
</dbReference>
<dbReference type="SUPFAM" id="SSF161098">
    <property type="entry name" value="MetI-like"/>
    <property type="match status" value="1"/>
</dbReference>
<organism evidence="9 10">
    <name type="scientific">Solirubrobacter pauli</name>
    <dbReference type="NCBI Taxonomy" id="166793"/>
    <lineage>
        <taxon>Bacteria</taxon>
        <taxon>Bacillati</taxon>
        <taxon>Actinomycetota</taxon>
        <taxon>Thermoleophilia</taxon>
        <taxon>Solirubrobacterales</taxon>
        <taxon>Solirubrobacteraceae</taxon>
        <taxon>Solirubrobacter</taxon>
    </lineage>
</organism>
<protein>
    <submittedName>
        <fullName evidence="9">Peptide/nickel transport system permease protein</fullName>
    </submittedName>
</protein>
<keyword evidence="6 7" id="KW-0472">Membrane</keyword>
<dbReference type="InterPro" id="IPR045621">
    <property type="entry name" value="BPD_transp_1_N"/>
</dbReference>
<feature type="transmembrane region" description="Helical" evidence="7">
    <location>
        <begin position="9"/>
        <end position="30"/>
    </location>
</feature>